<keyword evidence="3" id="KW-0732">Signal</keyword>
<dbReference type="PANTHER" id="PTHR30429:SF1">
    <property type="entry name" value="D-METHIONINE-BINDING LIPOPROTEIN METQ-RELATED"/>
    <property type="match status" value="1"/>
</dbReference>
<sequence length="325" mass="33927">MLVGDPAGAEPASPITTLRNTMTFTKRGILAASLTACALAAATVLAGCSTDAGGAEGSDGGSETVRIGVVGASDAYWQTFTDAAADEGITVELVDFTDYNQPNPALSEGELDLNQFQHIQYLADYNVSNDDDLVTIGATAIYPLGVFSTKHDALEDIPEGGTVAVPSDPSNRARALNVLQAAKLIELTDGGTLFSTPDDVDTAKSKVQVTEMDASFTATSLADVDAAVVNNDFVTDAGLEFSEALYQDDPSDEGAKYFINIFAARADDADDETYAKLVEIYQTNEEVQAGVAENSGDSAILLDTPAAELQEIQADAEAQIAESKG</sequence>
<name>A0A1H0ZXV2_9MICO</name>
<evidence type="ECO:0000313" key="7">
    <source>
        <dbReference type="EMBL" id="SDQ32212.1"/>
    </source>
</evidence>
<proteinExistence type="inferred from homology"/>
<evidence type="ECO:0000256" key="5">
    <source>
        <dbReference type="ARBA" id="ARBA00023139"/>
    </source>
</evidence>
<dbReference type="EMBL" id="FNKB01000001">
    <property type="protein sequence ID" value="SDQ32212.1"/>
    <property type="molecule type" value="Genomic_DNA"/>
</dbReference>
<keyword evidence="6" id="KW-0449">Lipoprotein</keyword>
<dbReference type="GO" id="GO:0016020">
    <property type="term" value="C:membrane"/>
    <property type="evidence" value="ECO:0007669"/>
    <property type="project" value="UniProtKB-SubCell"/>
</dbReference>
<accession>A0A1H0ZXV2</accession>
<evidence type="ECO:0000256" key="2">
    <source>
        <dbReference type="ARBA" id="ARBA00008973"/>
    </source>
</evidence>
<comment type="subcellular location">
    <subcellularLocation>
        <location evidence="1">Membrane</location>
        <topology evidence="1">Lipid-anchor</topology>
    </subcellularLocation>
</comment>
<keyword evidence="5" id="KW-0564">Palmitate</keyword>
<organism evidence="7 8">
    <name type="scientific">Leucobacter chromiiresistens</name>
    <dbReference type="NCBI Taxonomy" id="1079994"/>
    <lineage>
        <taxon>Bacteria</taxon>
        <taxon>Bacillati</taxon>
        <taxon>Actinomycetota</taxon>
        <taxon>Actinomycetes</taxon>
        <taxon>Micrococcales</taxon>
        <taxon>Microbacteriaceae</taxon>
        <taxon>Leucobacter</taxon>
    </lineage>
</organism>
<evidence type="ECO:0000313" key="8">
    <source>
        <dbReference type="Proteomes" id="UP000182690"/>
    </source>
</evidence>
<evidence type="ECO:0000256" key="3">
    <source>
        <dbReference type="ARBA" id="ARBA00022729"/>
    </source>
</evidence>
<dbReference type="STRING" id="1079994.SAMN04488565_2158"/>
<evidence type="ECO:0000256" key="4">
    <source>
        <dbReference type="ARBA" id="ARBA00023136"/>
    </source>
</evidence>
<dbReference type="PANTHER" id="PTHR30429">
    <property type="entry name" value="D-METHIONINE-BINDING LIPOPROTEIN METQ"/>
    <property type="match status" value="1"/>
</dbReference>
<dbReference type="Gene3D" id="3.40.190.10">
    <property type="entry name" value="Periplasmic binding protein-like II"/>
    <property type="match status" value="2"/>
</dbReference>
<dbReference type="InterPro" id="IPR004872">
    <property type="entry name" value="Lipoprotein_NlpA"/>
</dbReference>
<protein>
    <submittedName>
        <fullName evidence="7">D-methionine transport system substrate-binding protein</fullName>
    </submittedName>
</protein>
<reference evidence="7 8" key="1">
    <citation type="submission" date="2016-10" db="EMBL/GenBank/DDBJ databases">
        <authorList>
            <person name="de Groot N.N."/>
        </authorList>
    </citation>
    <scope>NUCLEOTIDE SEQUENCE [LARGE SCALE GENOMIC DNA]</scope>
    <source>
        <strain evidence="7 8">DSM 22788</strain>
    </source>
</reference>
<dbReference type="Proteomes" id="UP000182690">
    <property type="component" value="Unassembled WGS sequence"/>
</dbReference>
<dbReference type="AlphaFoldDB" id="A0A1H0ZXV2"/>
<evidence type="ECO:0000256" key="1">
    <source>
        <dbReference type="ARBA" id="ARBA00004635"/>
    </source>
</evidence>
<dbReference type="SUPFAM" id="SSF53850">
    <property type="entry name" value="Periplasmic binding protein-like II"/>
    <property type="match status" value="1"/>
</dbReference>
<keyword evidence="4" id="KW-0472">Membrane</keyword>
<gene>
    <name evidence="7" type="ORF">SAMN04488565_2158</name>
</gene>
<comment type="similarity">
    <text evidence="2">Belongs to the NlpA lipoprotein family.</text>
</comment>
<dbReference type="Pfam" id="PF03180">
    <property type="entry name" value="Lipoprotein_9"/>
    <property type="match status" value="1"/>
</dbReference>
<dbReference type="eggNOG" id="COG1464">
    <property type="taxonomic scope" value="Bacteria"/>
</dbReference>
<evidence type="ECO:0000256" key="6">
    <source>
        <dbReference type="ARBA" id="ARBA00023288"/>
    </source>
</evidence>